<keyword evidence="5" id="KW-1185">Reference proteome</keyword>
<dbReference type="GO" id="GO:0010737">
    <property type="term" value="P:protein kinase A signaling"/>
    <property type="evidence" value="ECO:0007669"/>
    <property type="project" value="TreeGrafter"/>
</dbReference>
<evidence type="ECO:0000313" key="4">
    <source>
        <dbReference type="EMBL" id="KAL1586806.1"/>
    </source>
</evidence>
<keyword evidence="2" id="KW-0175">Coiled coil</keyword>
<feature type="region of interest" description="Disordered" evidence="3">
    <location>
        <begin position="473"/>
        <end position="529"/>
    </location>
</feature>
<sequence length="986" mass="109244">MGAPDDGAVPSPTPQDTHEQQLQDESLVIMADKANQVFAPPARIAARFYRSPANQRRKSSATSSRRNSLSSSVHSHGSGLSQRRSSTPAGIQSHSVAQHLRRASILETRKARLADRAAHAEQVRLRAALAKAAPRGSISASEEKALAAQLAKEKYLAKVAAACAEEVARAKRIAEEVKERKLADETRARLEMEERHAEAEKRRAEYQRNLQERRARRADSAEKKLAVVEEDVSIEAAEEAIIDDLEQLAVLDEETAARRIQRAWRLSGKRSVLNAFLGLNFNTERIKNDDFDQLTLFVANPKVISTTTALLTQLGLQQPNDDNAPLNTRTFLSAYMLAGHPAAVLNNRNGAQEQDLIAKANDLTAGFEFTLGRLAPWNNYTSHPNQHETLSQTYTAYTSAFAAWRVQDSSVLIEGMVASFVELDAIWQMVKDDSRGDVASDYRQGIRDNQVKLLSRIQKLAGRERADALIKKAIRESRRRRPKKRAVAEVRPRGIETGPSTETTVQQQEEEDVPASPLPEEPPSQRSGQLSRLFTTMPTNRVLTHELAVDKDFKLEEDKANSELRDQVYRSICDNMKSAFEIGQGAVWTVSAAENLREKLLRMLKPGNSMYNLISDTLDLEQIAQQCQAGIFSYDGFFNFMAGILPKLCAPYRDEEVKRLSEELQGSAAIEGVGEDELSIMIEKLFRLLRMVDSLSLDYSNFMLMNAAPTLIRESAGYEKRHFAMDLESGKISLERTRAFWSDAESLLVAEADRRDPEGIRRPEDRPSASKIYAKALVDVAISPSRLSEEDVPETLALDTARLHRFRAESLRIAVIGALFLTAKNLLKRDIRSQWKTEASRLWHLLGTECYTSSDPSSPTTADKATSILSSAHNMPPATKAHLATTTARFFSQAASNRLSDPVLKVLFQRLKSHVINRLAAVSSAERVRAASGAQEALAGCGLAEFGSQVGGIVECLERVRAVDMAAHGEWYERIAAGDAAIGTVP</sequence>
<dbReference type="EMBL" id="JAAQHG020000013">
    <property type="protein sequence ID" value="KAL1586806.1"/>
    <property type="molecule type" value="Genomic_DNA"/>
</dbReference>
<feature type="compositionally biased region" description="Low complexity" evidence="3">
    <location>
        <begin position="60"/>
        <end position="81"/>
    </location>
</feature>
<dbReference type="RefSeq" id="XP_069229911.1">
    <property type="nucleotide sequence ID" value="XM_069373303.1"/>
</dbReference>
<name>A0AB34KTG7_9PEZI</name>
<evidence type="ECO:0000256" key="1">
    <source>
        <dbReference type="ARBA" id="ARBA00010954"/>
    </source>
</evidence>
<evidence type="ECO:0000256" key="2">
    <source>
        <dbReference type="SAM" id="Coils"/>
    </source>
</evidence>
<dbReference type="PANTHER" id="PTHR12832">
    <property type="entry name" value="TESTIS-SPECIFIC PROTEIN PBS13 T-COMPLEX 11"/>
    <property type="match status" value="1"/>
</dbReference>
<dbReference type="GeneID" id="96006141"/>
<accession>A0AB34KTG7</accession>
<protein>
    <submittedName>
        <fullName evidence="4">Uncharacterized protein</fullName>
    </submittedName>
</protein>
<dbReference type="Proteomes" id="UP000803884">
    <property type="component" value="Unassembled WGS sequence"/>
</dbReference>
<evidence type="ECO:0000313" key="5">
    <source>
        <dbReference type="Proteomes" id="UP000803884"/>
    </source>
</evidence>
<dbReference type="PANTHER" id="PTHR12832:SF18">
    <property type="entry name" value="IQ CALMODULIN-BINDING MOTIF DOMAIN PROTEIN (AFU_ORTHOLOGUE AFUA_1G08920)"/>
    <property type="match status" value="1"/>
</dbReference>
<evidence type="ECO:0000256" key="3">
    <source>
        <dbReference type="SAM" id="MobiDB-lite"/>
    </source>
</evidence>
<gene>
    <name evidence="4" type="ORF">WHR41_04697</name>
</gene>
<proteinExistence type="inferred from homology"/>
<reference evidence="4 5" key="1">
    <citation type="journal article" date="2020" name="Microbiol. Resour. Announc.">
        <title>Draft Genome Sequence of a Cladosporium Species Isolated from the Mesophotic Ascidian Didemnum maculosum.</title>
        <authorList>
            <person name="Gioti A."/>
            <person name="Siaperas R."/>
            <person name="Nikolaivits E."/>
            <person name="Le Goff G."/>
            <person name="Ouazzani J."/>
            <person name="Kotoulas G."/>
            <person name="Topakas E."/>
        </authorList>
    </citation>
    <scope>NUCLEOTIDE SEQUENCE [LARGE SCALE GENOMIC DNA]</scope>
    <source>
        <strain evidence="4 5">TM138-S3</strain>
    </source>
</reference>
<organism evidence="4 5">
    <name type="scientific">Cladosporium halotolerans</name>
    <dbReference type="NCBI Taxonomy" id="1052096"/>
    <lineage>
        <taxon>Eukaryota</taxon>
        <taxon>Fungi</taxon>
        <taxon>Dikarya</taxon>
        <taxon>Ascomycota</taxon>
        <taxon>Pezizomycotina</taxon>
        <taxon>Dothideomycetes</taxon>
        <taxon>Dothideomycetidae</taxon>
        <taxon>Cladosporiales</taxon>
        <taxon>Cladosporiaceae</taxon>
        <taxon>Cladosporium</taxon>
    </lineage>
</organism>
<feature type="coiled-coil region" evidence="2">
    <location>
        <begin position="160"/>
        <end position="254"/>
    </location>
</feature>
<feature type="compositionally biased region" description="Polar residues" evidence="3">
    <location>
        <begin position="82"/>
        <end position="96"/>
    </location>
</feature>
<feature type="region of interest" description="Disordered" evidence="3">
    <location>
        <begin position="1"/>
        <end position="26"/>
    </location>
</feature>
<dbReference type="Pfam" id="PF05794">
    <property type="entry name" value="Tcp11"/>
    <property type="match status" value="1"/>
</dbReference>
<dbReference type="InterPro" id="IPR008862">
    <property type="entry name" value="Tcp11"/>
</dbReference>
<comment type="similarity">
    <text evidence="1">Belongs to the TCP11 family.</text>
</comment>
<comment type="caution">
    <text evidence="4">The sequence shown here is derived from an EMBL/GenBank/DDBJ whole genome shotgun (WGS) entry which is preliminary data.</text>
</comment>
<dbReference type="AlphaFoldDB" id="A0AB34KTG7"/>
<feature type="region of interest" description="Disordered" evidence="3">
    <location>
        <begin position="46"/>
        <end position="96"/>
    </location>
</feature>